<dbReference type="AlphaFoldDB" id="A0A392S4M8"/>
<name>A0A392S4M8_9FABA</name>
<dbReference type="EMBL" id="LXQA010309642">
    <property type="protein sequence ID" value="MCI42836.1"/>
    <property type="molecule type" value="Genomic_DNA"/>
</dbReference>
<comment type="caution">
    <text evidence="1">The sequence shown here is derived from an EMBL/GenBank/DDBJ whole genome shotgun (WGS) entry which is preliminary data.</text>
</comment>
<proteinExistence type="predicted"/>
<evidence type="ECO:0000313" key="2">
    <source>
        <dbReference type="Proteomes" id="UP000265520"/>
    </source>
</evidence>
<reference evidence="1 2" key="1">
    <citation type="journal article" date="2018" name="Front. Plant Sci.">
        <title>Red Clover (Trifolium pratense) and Zigzag Clover (T. medium) - A Picture of Genomic Similarities and Differences.</title>
        <authorList>
            <person name="Dluhosova J."/>
            <person name="Istvanek J."/>
            <person name="Nedelnik J."/>
            <person name="Repkova J."/>
        </authorList>
    </citation>
    <scope>NUCLEOTIDE SEQUENCE [LARGE SCALE GENOMIC DNA]</scope>
    <source>
        <strain evidence="2">cv. 10/8</strain>
        <tissue evidence="1">Leaf</tissue>
    </source>
</reference>
<feature type="non-terminal residue" evidence="1">
    <location>
        <position position="1"/>
    </location>
</feature>
<dbReference type="Proteomes" id="UP000265520">
    <property type="component" value="Unassembled WGS sequence"/>
</dbReference>
<keyword evidence="2" id="KW-1185">Reference proteome</keyword>
<protein>
    <submittedName>
        <fullName evidence="1">Uncharacterized protein</fullName>
    </submittedName>
</protein>
<organism evidence="1 2">
    <name type="scientific">Trifolium medium</name>
    <dbReference type="NCBI Taxonomy" id="97028"/>
    <lineage>
        <taxon>Eukaryota</taxon>
        <taxon>Viridiplantae</taxon>
        <taxon>Streptophyta</taxon>
        <taxon>Embryophyta</taxon>
        <taxon>Tracheophyta</taxon>
        <taxon>Spermatophyta</taxon>
        <taxon>Magnoliopsida</taxon>
        <taxon>eudicotyledons</taxon>
        <taxon>Gunneridae</taxon>
        <taxon>Pentapetalae</taxon>
        <taxon>rosids</taxon>
        <taxon>fabids</taxon>
        <taxon>Fabales</taxon>
        <taxon>Fabaceae</taxon>
        <taxon>Papilionoideae</taxon>
        <taxon>50 kb inversion clade</taxon>
        <taxon>NPAAA clade</taxon>
        <taxon>Hologalegina</taxon>
        <taxon>IRL clade</taxon>
        <taxon>Trifolieae</taxon>
        <taxon>Trifolium</taxon>
    </lineage>
</organism>
<accession>A0A392S4M8</accession>
<sequence>LVNEVALAKGVNYEDAYLRGRARGFSVEDNDDTLEKREVSLIGLEKTDASSAAATCAG</sequence>
<evidence type="ECO:0000313" key="1">
    <source>
        <dbReference type="EMBL" id="MCI42836.1"/>
    </source>
</evidence>